<keyword evidence="1 4" id="KW-0808">Transferase</keyword>
<dbReference type="AlphaFoldDB" id="A0A518BKQ1"/>
<dbReference type="EMBL" id="CP036287">
    <property type="protein sequence ID" value="QDU67523.1"/>
    <property type="molecule type" value="Genomic_DNA"/>
</dbReference>
<evidence type="ECO:0000313" key="4">
    <source>
        <dbReference type="EMBL" id="QDU67523.1"/>
    </source>
</evidence>
<dbReference type="RefSeq" id="WP_145065775.1">
    <property type="nucleotide sequence ID" value="NZ_CP036287.1"/>
</dbReference>
<dbReference type="PANTHER" id="PTHR10584">
    <property type="entry name" value="SUGAR KINASE"/>
    <property type="match status" value="1"/>
</dbReference>
<dbReference type="GO" id="GO:0005829">
    <property type="term" value="C:cytosol"/>
    <property type="evidence" value="ECO:0007669"/>
    <property type="project" value="TreeGrafter"/>
</dbReference>
<dbReference type="Pfam" id="PF00294">
    <property type="entry name" value="PfkB"/>
    <property type="match status" value="1"/>
</dbReference>
<dbReference type="GO" id="GO:0016301">
    <property type="term" value="F:kinase activity"/>
    <property type="evidence" value="ECO:0007669"/>
    <property type="project" value="UniProtKB-KW"/>
</dbReference>
<accession>A0A518BKQ1</accession>
<dbReference type="Gene3D" id="3.40.1190.20">
    <property type="match status" value="1"/>
</dbReference>
<dbReference type="InterPro" id="IPR011611">
    <property type="entry name" value="PfkB_dom"/>
</dbReference>
<evidence type="ECO:0000313" key="5">
    <source>
        <dbReference type="Proteomes" id="UP000316921"/>
    </source>
</evidence>
<reference evidence="4 5" key="1">
    <citation type="submission" date="2019-02" db="EMBL/GenBank/DDBJ databases">
        <title>Deep-cultivation of Planctomycetes and their phenomic and genomic characterization uncovers novel biology.</title>
        <authorList>
            <person name="Wiegand S."/>
            <person name="Jogler M."/>
            <person name="Boedeker C."/>
            <person name="Pinto D."/>
            <person name="Vollmers J."/>
            <person name="Rivas-Marin E."/>
            <person name="Kohn T."/>
            <person name="Peeters S.H."/>
            <person name="Heuer A."/>
            <person name="Rast P."/>
            <person name="Oberbeckmann S."/>
            <person name="Bunk B."/>
            <person name="Jeske O."/>
            <person name="Meyerdierks A."/>
            <person name="Storesund J.E."/>
            <person name="Kallscheuer N."/>
            <person name="Luecker S."/>
            <person name="Lage O.M."/>
            <person name="Pohl T."/>
            <person name="Merkel B.J."/>
            <person name="Hornburger P."/>
            <person name="Mueller R.-W."/>
            <person name="Bruemmer F."/>
            <person name="Labrenz M."/>
            <person name="Spormann A.M."/>
            <person name="Op den Camp H."/>
            <person name="Overmann J."/>
            <person name="Amann R."/>
            <person name="Jetten M.S.M."/>
            <person name="Mascher T."/>
            <person name="Medema M.H."/>
            <person name="Devos D.P."/>
            <person name="Kaster A.-K."/>
            <person name="Ovreas L."/>
            <person name="Rohde M."/>
            <person name="Galperin M.Y."/>
            <person name="Jogler C."/>
        </authorList>
    </citation>
    <scope>NUCLEOTIDE SEQUENCE [LARGE SCALE GENOMIC DNA]</scope>
    <source>
        <strain evidence="4 5">Pla133</strain>
    </source>
</reference>
<proteinExistence type="predicted"/>
<sequence>MSLLVIGTLAFDDVETPYAKRDDALGGSATFFAVSSSFFGPVRLVGVVGQDFPDAILARLRDRSICTEGVEIAEGKTFRWGGRYEADWNTRHTLKTELNVFEHFDPKVPSDYCGSDFVFLANAAPAVQMKALAQCTKPRLVMADTMNLWIDIARDELVELLGKVDGLVLNDEEARMLSGERHLISAARKVLEMGPKFVVLKKGEHGAFLISEDAHYAIPAYPVDEVVDPTGAGDSFAGGFMGYLAAAQDTSAATLKRAMLYGTVTASFCVEGFSIDRLEACDRGAIERRFNEFHSIVSL</sequence>
<evidence type="ECO:0000256" key="2">
    <source>
        <dbReference type="ARBA" id="ARBA00022777"/>
    </source>
</evidence>
<dbReference type="EC" id="2.7.1.-" evidence="4"/>
<dbReference type="KEGG" id="pbap:Pla133_26100"/>
<dbReference type="Proteomes" id="UP000316921">
    <property type="component" value="Chromosome"/>
</dbReference>
<evidence type="ECO:0000256" key="1">
    <source>
        <dbReference type="ARBA" id="ARBA00022679"/>
    </source>
</evidence>
<dbReference type="PANTHER" id="PTHR10584:SF166">
    <property type="entry name" value="RIBOKINASE"/>
    <property type="match status" value="1"/>
</dbReference>
<dbReference type="InterPro" id="IPR002173">
    <property type="entry name" value="Carboh/pur_kinase_PfkB_CS"/>
</dbReference>
<evidence type="ECO:0000259" key="3">
    <source>
        <dbReference type="Pfam" id="PF00294"/>
    </source>
</evidence>
<protein>
    <submittedName>
        <fullName evidence="4">Putative sugar kinase YdjH</fullName>
        <ecNumber evidence="4">2.7.1.-</ecNumber>
    </submittedName>
</protein>
<keyword evidence="2 4" id="KW-0418">Kinase</keyword>
<feature type="domain" description="Carbohydrate kinase PfkB" evidence="3">
    <location>
        <begin position="29"/>
        <end position="271"/>
    </location>
</feature>
<gene>
    <name evidence="4" type="primary">ydjH</name>
    <name evidence="4" type="ORF">Pla133_26100</name>
</gene>
<dbReference type="PROSITE" id="PS00584">
    <property type="entry name" value="PFKB_KINASES_2"/>
    <property type="match status" value="1"/>
</dbReference>
<name>A0A518BKQ1_9BACT</name>
<keyword evidence="5" id="KW-1185">Reference proteome</keyword>
<organism evidence="4 5">
    <name type="scientific">Engelhardtia mirabilis</name>
    <dbReference type="NCBI Taxonomy" id="2528011"/>
    <lineage>
        <taxon>Bacteria</taxon>
        <taxon>Pseudomonadati</taxon>
        <taxon>Planctomycetota</taxon>
        <taxon>Planctomycetia</taxon>
        <taxon>Planctomycetia incertae sedis</taxon>
        <taxon>Engelhardtia</taxon>
    </lineage>
</organism>
<dbReference type="SUPFAM" id="SSF53613">
    <property type="entry name" value="Ribokinase-like"/>
    <property type="match status" value="1"/>
</dbReference>
<dbReference type="InterPro" id="IPR029056">
    <property type="entry name" value="Ribokinase-like"/>
</dbReference>